<comment type="caution">
    <text evidence="10">The sequence shown here is derived from an EMBL/GenBank/DDBJ whole genome shotgun (WGS) entry which is preliminary data.</text>
</comment>
<dbReference type="Pfam" id="PF01284">
    <property type="entry name" value="MARVEL"/>
    <property type="match status" value="1"/>
</dbReference>
<dbReference type="PANTHER" id="PTHR10838:SF20">
    <property type="entry name" value="SYNAPTOGYRIN"/>
    <property type="match status" value="1"/>
</dbReference>
<feature type="transmembrane region" description="Helical" evidence="8">
    <location>
        <begin position="64"/>
        <end position="85"/>
    </location>
</feature>
<feature type="compositionally biased region" description="Polar residues" evidence="7">
    <location>
        <begin position="162"/>
        <end position="177"/>
    </location>
</feature>
<feature type="transmembrane region" description="Helical" evidence="8">
    <location>
        <begin position="125"/>
        <end position="147"/>
    </location>
</feature>
<name>A0ABQ9FQL7_TEGGR</name>
<evidence type="ECO:0000259" key="9">
    <source>
        <dbReference type="PROSITE" id="PS51225"/>
    </source>
</evidence>
<sequence>MSTEGAGAYGAGKAGAPFDPMAFIKKPSVILRTVSTIWAIIVFGCIIAEGWHGQHCQMHDDPNACGYGTGIGILAFLICIAFLIVDAMFDNISSVQYRKYVVIADISLSDNAIYRAKNGYGRDHIQAAIAFSFFSILTWGGLTFFAVRRYREGGQDAFQSGYEPNQNVSSPYSSFPGSDTGDPYQQPPFSGQKEAPDYQQPTY</sequence>
<comment type="similarity">
    <text evidence="2">Belongs to the synaptogyrin family.</text>
</comment>
<keyword evidence="3 6" id="KW-0812">Transmembrane</keyword>
<evidence type="ECO:0000256" key="6">
    <source>
        <dbReference type="PROSITE-ProRule" id="PRU00581"/>
    </source>
</evidence>
<feature type="transmembrane region" description="Helical" evidence="8">
    <location>
        <begin position="29"/>
        <end position="52"/>
    </location>
</feature>
<dbReference type="PROSITE" id="PS51225">
    <property type="entry name" value="MARVEL"/>
    <property type="match status" value="1"/>
</dbReference>
<evidence type="ECO:0000256" key="1">
    <source>
        <dbReference type="ARBA" id="ARBA00004141"/>
    </source>
</evidence>
<evidence type="ECO:0000256" key="3">
    <source>
        <dbReference type="ARBA" id="ARBA00022692"/>
    </source>
</evidence>
<evidence type="ECO:0000313" key="10">
    <source>
        <dbReference type="EMBL" id="KAJ8318932.1"/>
    </source>
</evidence>
<reference evidence="10 11" key="1">
    <citation type="submission" date="2022-12" db="EMBL/GenBank/DDBJ databases">
        <title>Chromosome-level genome of Tegillarca granosa.</title>
        <authorList>
            <person name="Kim J."/>
        </authorList>
    </citation>
    <scope>NUCLEOTIDE SEQUENCE [LARGE SCALE GENOMIC DNA]</scope>
    <source>
        <strain evidence="10">Teg-2019</strain>
        <tissue evidence="10">Adductor muscle</tissue>
    </source>
</reference>
<dbReference type="InterPro" id="IPR016579">
    <property type="entry name" value="Synaptogyrin"/>
</dbReference>
<evidence type="ECO:0000256" key="5">
    <source>
        <dbReference type="ARBA" id="ARBA00023136"/>
    </source>
</evidence>
<protein>
    <recommendedName>
        <fullName evidence="9">MARVEL domain-containing protein</fullName>
    </recommendedName>
</protein>
<proteinExistence type="inferred from homology"/>
<keyword evidence="4 8" id="KW-1133">Transmembrane helix</keyword>
<dbReference type="InterPro" id="IPR008253">
    <property type="entry name" value="Marvel"/>
</dbReference>
<organism evidence="10 11">
    <name type="scientific">Tegillarca granosa</name>
    <name type="common">Malaysian cockle</name>
    <name type="synonym">Anadara granosa</name>
    <dbReference type="NCBI Taxonomy" id="220873"/>
    <lineage>
        <taxon>Eukaryota</taxon>
        <taxon>Metazoa</taxon>
        <taxon>Spiralia</taxon>
        <taxon>Lophotrochozoa</taxon>
        <taxon>Mollusca</taxon>
        <taxon>Bivalvia</taxon>
        <taxon>Autobranchia</taxon>
        <taxon>Pteriomorphia</taxon>
        <taxon>Arcoida</taxon>
        <taxon>Arcoidea</taxon>
        <taxon>Arcidae</taxon>
        <taxon>Tegillarca</taxon>
    </lineage>
</organism>
<dbReference type="Proteomes" id="UP001217089">
    <property type="component" value="Unassembled WGS sequence"/>
</dbReference>
<keyword evidence="11" id="KW-1185">Reference proteome</keyword>
<evidence type="ECO:0000256" key="2">
    <source>
        <dbReference type="ARBA" id="ARBA00010252"/>
    </source>
</evidence>
<feature type="domain" description="MARVEL" evidence="9">
    <location>
        <begin position="23"/>
        <end position="151"/>
    </location>
</feature>
<feature type="region of interest" description="Disordered" evidence="7">
    <location>
        <begin position="158"/>
        <end position="203"/>
    </location>
</feature>
<dbReference type="EMBL" id="JARBDR010000214">
    <property type="protein sequence ID" value="KAJ8318932.1"/>
    <property type="molecule type" value="Genomic_DNA"/>
</dbReference>
<evidence type="ECO:0000256" key="7">
    <source>
        <dbReference type="SAM" id="MobiDB-lite"/>
    </source>
</evidence>
<comment type="subcellular location">
    <subcellularLocation>
        <location evidence="1">Membrane</location>
        <topology evidence="1">Multi-pass membrane protein</topology>
    </subcellularLocation>
</comment>
<accession>A0ABQ9FQL7</accession>
<evidence type="ECO:0000256" key="8">
    <source>
        <dbReference type="SAM" id="Phobius"/>
    </source>
</evidence>
<evidence type="ECO:0000313" key="11">
    <source>
        <dbReference type="Proteomes" id="UP001217089"/>
    </source>
</evidence>
<gene>
    <name evidence="10" type="ORF">KUTeg_004023</name>
</gene>
<dbReference type="PANTHER" id="PTHR10838">
    <property type="entry name" value="SYNAPTOGYRIN"/>
    <property type="match status" value="1"/>
</dbReference>
<evidence type="ECO:0000256" key="4">
    <source>
        <dbReference type="ARBA" id="ARBA00022989"/>
    </source>
</evidence>
<keyword evidence="5 6" id="KW-0472">Membrane</keyword>